<protein>
    <submittedName>
        <fullName evidence="2">Putative hydroxylase</fullName>
    </submittedName>
</protein>
<evidence type="ECO:0000313" key="2">
    <source>
        <dbReference type="EMBL" id="SPP92945.1"/>
    </source>
</evidence>
<dbReference type="EMBL" id="LS398110">
    <property type="protein sequence ID" value="SPP92945.1"/>
    <property type="molecule type" value="Genomic_DNA"/>
</dbReference>
<gene>
    <name evidence="2" type="ORF">BRAD3257_1831</name>
</gene>
<evidence type="ECO:0000259" key="1">
    <source>
        <dbReference type="Pfam" id="PF13460"/>
    </source>
</evidence>
<accession>A0A2U3PUW7</accession>
<dbReference type="Gene3D" id="3.40.50.720">
    <property type="entry name" value="NAD(P)-binding Rossmann-like Domain"/>
    <property type="match status" value="1"/>
</dbReference>
<dbReference type="KEGG" id="bvz:BRAD3257_1831"/>
<dbReference type="SUPFAM" id="SSF51735">
    <property type="entry name" value="NAD(P)-binding Rossmann-fold domains"/>
    <property type="match status" value="1"/>
</dbReference>
<dbReference type="PANTHER" id="PTHR43162">
    <property type="match status" value="1"/>
</dbReference>
<dbReference type="Proteomes" id="UP000246085">
    <property type="component" value="Chromosome BRAD3257"/>
</dbReference>
<dbReference type="Gene3D" id="3.90.25.10">
    <property type="entry name" value="UDP-galactose 4-epimerase, domain 1"/>
    <property type="match status" value="1"/>
</dbReference>
<sequence>MSDEAILVTSAGGHTGSIGRSIVRSLRERNLPVRAFVRTDDQRAHDLREMGADVFVGDLLNPRDVTRAVQGARRIYFSMSLNPYYADATILMAAAAKREGRCEIFVNMSDVEQSYMTLDNMSLPDAARIDILGADVQWSPQQFVHWAAERALDWSGLPVCHIQAAMFVENPITLWMPAATIKEDGTIRLPFGEAKTAPVATVDVAEVCVAILANPKNHKNKSYRLTGPVRRNWYEFAEDFSAALGRKITYVPSTIEDFRSRLRTLAPGLPDHIALHLENLALQNGGDKYVAEVTEDIERLLDRPATSLRAVIATEAWRFEQDAPNQLQHRDLKDFKRRRA</sequence>
<dbReference type="RefSeq" id="WP_174221556.1">
    <property type="nucleotide sequence ID" value="NZ_LS398110.1"/>
</dbReference>
<feature type="domain" description="NAD(P)-binding" evidence="1">
    <location>
        <begin position="14"/>
        <end position="215"/>
    </location>
</feature>
<dbReference type="InterPro" id="IPR051604">
    <property type="entry name" value="Ergot_Alk_Oxidoreductase"/>
</dbReference>
<dbReference type="Pfam" id="PF13460">
    <property type="entry name" value="NAD_binding_10"/>
    <property type="match status" value="1"/>
</dbReference>
<evidence type="ECO:0000313" key="3">
    <source>
        <dbReference type="Proteomes" id="UP000246085"/>
    </source>
</evidence>
<organism evidence="2 3">
    <name type="scientific">Bradyrhizobium vignae</name>
    <dbReference type="NCBI Taxonomy" id="1549949"/>
    <lineage>
        <taxon>Bacteria</taxon>
        <taxon>Pseudomonadati</taxon>
        <taxon>Pseudomonadota</taxon>
        <taxon>Alphaproteobacteria</taxon>
        <taxon>Hyphomicrobiales</taxon>
        <taxon>Nitrobacteraceae</taxon>
        <taxon>Bradyrhizobium</taxon>
    </lineage>
</organism>
<dbReference type="PANTHER" id="PTHR43162:SF1">
    <property type="entry name" value="PRESTALK A DIFFERENTIATION PROTEIN A"/>
    <property type="match status" value="1"/>
</dbReference>
<reference evidence="2 3" key="1">
    <citation type="submission" date="2018-03" db="EMBL/GenBank/DDBJ databases">
        <authorList>
            <person name="Gully D."/>
        </authorList>
    </citation>
    <scope>NUCLEOTIDE SEQUENCE [LARGE SCALE GENOMIC DNA]</scope>
    <source>
        <strain evidence="2">ORS3257</strain>
    </source>
</reference>
<name>A0A2U3PUW7_9BRAD</name>
<proteinExistence type="predicted"/>
<dbReference type="AlphaFoldDB" id="A0A2U3PUW7"/>
<dbReference type="InterPro" id="IPR036291">
    <property type="entry name" value="NAD(P)-bd_dom_sf"/>
</dbReference>
<dbReference type="InterPro" id="IPR016040">
    <property type="entry name" value="NAD(P)-bd_dom"/>
</dbReference>